<evidence type="ECO:0008006" key="7">
    <source>
        <dbReference type="Google" id="ProtNLM"/>
    </source>
</evidence>
<dbReference type="PROSITE" id="PS00233">
    <property type="entry name" value="CHIT_BIND_RR_1"/>
    <property type="match status" value="1"/>
</dbReference>
<keyword evidence="6" id="KW-1185">Reference proteome</keyword>
<organism evidence="5 6">
    <name type="scientific">Cryptolaemus montrouzieri</name>
    <dbReference type="NCBI Taxonomy" id="559131"/>
    <lineage>
        <taxon>Eukaryota</taxon>
        <taxon>Metazoa</taxon>
        <taxon>Ecdysozoa</taxon>
        <taxon>Arthropoda</taxon>
        <taxon>Hexapoda</taxon>
        <taxon>Insecta</taxon>
        <taxon>Pterygota</taxon>
        <taxon>Neoptera</taxon>
        <taxon>Endopterygota</taxon>
        <taxon>Coleoptera</taxon>
        <taxon>Polyphaga</taxon>
        <taxon>Cucujiformia</taxon>
        <taxon>Coccinelloidea</taxon>
        <taxon>Coccinellidae</taxon>
        <taxon>Scymninae</taxon>
        <taxon>Scymnini</taxon>
        <taxon>Cryptolaemus</taxon>
    </lineage>
</organism>
<feature type="compositionally biased region" description="Low complexity" evidence="3">
    <location>
        <begin position="125"/>
        <end position="134"/>
    </location>
</feature>
<evidence type="ECO:0000313" key="5">
    <source>
        <dbReference type="EMBL" id="KAL3275744.1"/>
    </source>
</evidence>
<dbReference type="InterPro" id="IPR000618">
    <property type="entry name" value="Insect_cuticle"/>
</dbReference>
<dbReference type="PANTHER" id="PTHR12236">
    <property type="entry name" value="STRUCTURAL CONTITUENT OF CUTICLE"/>
    <property type="match status" value="1"/>
</dbReference>
<dbReference type="PANTHER" id="PTHR12236:SF79">
    <property type="entry name" value="CUTICULAR PROTEIN 50CB-RELATED"/>
    <property type="match status" value="1"/>
</dbReference>
<dbReference type="Proteomes" id="UP001516400">
    <property type="component" value="Unassembled WGS sequence"/>
</dbReference>
<dbReference type="Pfam" id="PF00379">
    <property type="entry name" value="Chitin_bind_4"/>
    <property type="match status" value="1"/>
</dbReference>
<feature type="region of interest" description="Disordered" evidence="3">
    <location>
        <begin position="125"/>
        <end position="145"/>
    </location>
</feature>
<protein>
    <recommendedName>
        <fullName evidence="7">Pro-resilin</fullName>
    </recommendedName>
</protein>
<sequence length="174" mass="19533">MNVIFLLSAYLTNVLCEPPSSEYGAPVGAPLNSYGTPNYDANDQHNHHEYGEPKAYQFGYQVKDDYTGNDYNRQEASDGNQVRGEYRVALPDGRTQIVTYWADWQTGFHADVRYEGEAQYPTQYNNNQGGYNYNEPSGQYGAPSGFNNNAYNINNGYAGGYDNTQRPRSEYGAP</sequence>
<proteinExistence type="predicted"/>
<evidence type="ECO:0000256" key="1">
    <source>
        <dbReference type="ARBA" id="ARBA00022460"/>
    </source>
</evidence>
<dbReference type="AlphaFoldDB" id="A0ABD2NB32"/>
<name>A0ABD2NB32_9CUCU</name>
<reference evidence="5 6" key="1">
    <citation type="journal article" date="2021" name="BMC Biol.">
        <title>Horizontally acquired antibacterial genes associated with adaptive radiation of ladybird beetles.</title>
        <authorList>
            <person name="Li H.S."/>
            <person name="Tang X.F."/>
            <person name="Huang Y.H."/>
            <person name="Xu Z.Y."/>
            <person name="Chen M.L."/>
            <person name="Du X.Y."/>
            <person name="Qiu B.Y."/>
            <person name="Chen P.T."/>
            <person name="Zhang W."/>
            <person name="Slipinski A."/>
            <person name="Escalona H.E."/>
            <person name="Waterhouse R.M."/>
            <person name="Zwick A."/>
            <person name="Pang H."/>
        </authorList>
    </citation>
    <scope>NUCLEOTIDE SEQUENCE [LARGE SCALE GENOMIC DNA]</scope>
    <source>
        <strain evidence="5">SYSU2018</strain>
    </source>
</reference>
<comment type="caution">
    <text evidence="5">The sequence shown here is derived from an EMBL/GenBank/DDBJ whole genome shotgun (WGS) entry which is preliminary data.</text>
</comment>
<dbReference type="EMBL" id="JABFTP020000083">
    <property type="protein sequence ID" value="KAL3275744.1"/>
    <property type="molecule type" value="Genomic_DNA"/>
</dbReference>
<evidence type="ECO:0000256" key="2">
    <source>
        <dbReference type="PROSITE-ProRule" id="PRU00497"/>
    </source>
</evidence>
<evidence type="ECO:0000256" key="4">
    <source>
        <dbReference type="SAM" id="SignalP"/>
    </source>
</evidence>
<evidence type="ECO:0000313" key="6">
    <source>
        <dbReference type="Proteomes" id="UP001516400"/>
    </source>
</evidence>
<keyword evidence="4" id="KW-0732">Signal</keyword>
<evidence type="ECO:0000256" key="3">
    <source>
        <dbReference type="SAM" id="MobiDB-lite"/>
    </source>
</evidence>
<dbReference type="PROSITE" id="PS51155">
    <property type="entry name" value="CHIT_BIND_RR_2"/>
    <property type="match status" value="1"/>
</dbReference>
<dbReference type="GO" id="GO:0042302">
    <property type="term" value="F:structural constituent of cuticle"/>
    <property type="evidence" value="ECO:0007669"/>
    <property type="project" value="UniProtKB-UniRule"/>
</dbReference>
<keyword evidence="1 2" id="KW-0193">Cuticle</keyword>
<feature type="chain" id="PRO_5044840483" description="Pro-resilin" evidence="4">
    <location>
        <begin position="17"/>
        <end position="174"/>
    </location>
</feature>
<dbReference type="InterPro" id="IPR031311">
    <property type="entry name" value="CHIT_BIND_RR_consensus"/>
</dbReference>
<dbReference type="InterPro" id="IPR051217">
    <property type="entry name" value="Insect_Cuticle_Struc_Prot"/>
</dbReference>
<accession>A0ABD2NB32</accession>
<feature type="signal peptide" evidence="4">
    <location>
        <begin position="1"/>
        <end position="16"/>
    </location>
</feature>
<gene>
    <name evidence="5" type="ORF">HHI36_020490</name>
</gene>